<feature type="domain" description="HTH luxR-type" evidence="4">
    <location>
        <begin position="144"/>
        <end position="201"/>
    </location>
</feature>
<evidence type="ECO:0000259" key="4">
    <source>
        <dbReference type="SMART" id="SM00421"/>
    </source>
</evidence>
<evidence type="ECO:0000313" key="6">
    <source>
        <dbReference type="Proteomes" id="UP000198885"/>
    </source>
</evidence>
<dbReference type="Gene3D" id="1.10.10.10">
    <property type="entry name" value="Winged helix-like DNA-binding domain superfamily/Winged helix DNA-binding domain"/>
    <property type="match status" value="1"/>
</dbReference>
<reference evidence="5 6" key="1">
    <citation type="submission" date="2016-10" db="EMBL/GenBank/DDBJ databases">
        <authorList>
            <person name="de Groot N.N."/>
        </authorList>
    </citation>
    <scope>NUCLEOTIDE SEQUENCE [LARGE SCALE GENOMIC DNA]</scope>
    <source>
        <strain evidence="5 6">DSM 23042</strain>
    </source>
</reference>
<evidence type="ECO:0000313" key="5">
    <source>
        <dbReference type="EMBL" id="SES41768.1"/>
    </source>
</evidence>
<dbReference type="InterPro" id="IPR013249">
    <property type="entry name" value="RNA_pol_sigma70_r4_t2"/>
</dbReference>
<evidence type="ECO:0000256" key="2">
    <source>
        <dbReference type="ARBA" id="ARBA00023125"/>
    </source>
</evidence>
<dbReference type="SUPFAM" id="SSF75516">
    <property type="entry name" value="Pheromone-binding domain of LuxR-like quorum-sensing transcription factors"/>
    <property type="match status" value="1"/>
</dbReference>
<dbReference type="EMBL" id="FOGU01000019">
    <property type="protein sequence ID" value="SES41768.1"/>
    <property type="molecule type" value="Genomic_DNA"/>
</dbReference>
<dbReference type="InterPro" id="IPR016032">
    <property type="entry name" value="Sig_transdc_resp-reg_C-effctor"/>
</dbReference>
<dbReference type="STRING" id="641238.SAMN04490244_11934"/>
<dbReference type="GO" id="GO:0006352">
    <property type="term" value="P:DNA-templated transcription initiation"/>
    <property type="evidence" value="ECO:0007669"/>
    <property type="project" value="InterPro"/>
</dbReference>
<dbReference type="Proteomes" id="UP000198885">
    <property type="component" value="Unassembled WGS sequence"/>
</dbReference>
<protein>
    <submittedName>
        <fullName evidence="5">Transcriptional regulator, LuxR family</fullName>
    </submittedName>
</protein>
<evidence type="ECO:0000256" key="3">
    <source>
        <dbReference type="ARBA" id="ARBA00023163"/>
    </source>
</evidence>
<name>A0A1H9X6D4_9RHOB</name>
<dbReference type="AlphaFoldDB" id="A0A1H9X6D4"/>
<evidence type="ECO:0000256" key="1">
    <source>
        <dbReference type="ARBA" id="ARBA00023015"/>
    </source>
</evidence>
<dbReference type="Pfam" id="PF08281">
    <property type="entry name" value="Sigma70_r4_2"/>
    <property type="match status" value="1"/>
</dbReference>
<dbReference type="InterPro" id="IPR000792">
    <property type="entry name" value="Tscrpt_reg_LuxR_C"/>
</dbReference>
<keyword evidence="1" id="KW-0805">Transcription regulation</keyword>
<dbReference type="Gene3D" id="3.30.450.80">
    <property type="entry name" value="Transcription factor LuxR-like, autoinducer-binding domain"/>
    <property type="match status" value="1"/>
</dbReference>
<dbReference type="GO" id="GO:0016987">
    <property type="term" value="F:sigma factor activity"/>
    <property type="evidence" value="ECO:0007669"/>
    <property type="project" value="InterPro"/>
</dbReference>
<dbReference type="Pfam" id="PF03472">
    <property type="entry name" value="Autoind_bind"/>
    <property type="match status" value="1"/>
</dbReference>
<keyword evidence="6" id="KW-1185">Reference proteome</keyword>
<proteinExistence type="predicted"/>
<keyword evidence="3" id="KW-0804">Transcription</keyword>
<sequence length="207" mass="22788">MTTDLSTSDGLRPGLARLGVLAPAGYALGLHFRFGLAHASFKTYPSAWIHLYSTRGYMLCDPLISWAFSSEGACRWSELPIPDPHDILEQAAEYGLRYGVAISFGPVSSRSIGGFARSDREFTAVEIAEITDIVENLHRAATPPDTLNDRQRHALRLVANGCRHAEAAQLLDISLSGFKARLRKAREALQARTTAEAIQRARQRNLL</sequence>
<keyword evidence="2" id="KW-0238">DNA-binding</keyword>
<dbReference type="InterPro" id="IPR036388">
    <property type="entry name" value="WH-like_DNA-bd_sf"/>
</dbReference>
<dbReference type="SMART" id="SM00421">
    <property type="entry name" value="HTH_LUXR"/>
    <property type="match status" value="1"/>
</dbReference>
<accession>A0A1H9X6D4</accession>
<organism evidence="5 6">
    <name type="scientific">Tranquillimonas rosea</name>
    <dbReference type="NCBI Taxonomy" id="641238"/>
    <lineage>
        <taxon>Bacteria</taxon>
        <taxon>Pseudomonadati</taxon>
        <taxon>Pseudomonadota</taxon>
        <taxon>Alphaproteobacteria</taxon>
        <taxon>Rhodobacterales</taxon>
        <taxon>Roseobacteraceae</taxon>
        <taxon>Tranquillimonas</taxon>
    </lineage>
</organism>
<dbReference type="GO" id="GO:0003677">
    <property type="term" value="F:DNA binding"/>
    <property type="evidence" value="ECO:0007669"/>
    <property type="project" value="UniProtKB-KW"/>
</dbReference>
<dbReference type="InterPro" id="IPR005143">
    <property type="entry name" value="TF_LuxR_autoind-bd_dom"/>
</dbReference>
<dbReference type="OrthoDB" id="7826109at2"/>
<gene>
    <name evidence="5" type="ORF">SAMN04490244_11934</name>
</gene>
<dbReference type="SUPFAM" id="SSF46894">
    <property type="entry name" value="C-terminal effector domain of the bipartite response regulators"/>
    <property type="match status" value="1"/>
</dbReference>
<dbReference type="RefSeq" id="WP_092696336.1">
    <property type="nucleotide sequence ID" value="NZ_CBDDGO010000004.1"/>
</dbReference>
<dbReference type="InterPro" id="IPR036693">
    <property type="entry name" value="TF_LuxR_autoind-bd_dom_sf"/>
</dbReference>